<dbReference type="SUPFAM" id="SSF48371">
    <property type="entry name" value="ARM repeat"/>
    <property type="match status" value="1"/>
</dbReference>
<dbReference type="Gene3D" id="1.25.10.10">
    <property type="entry name" value="Leucine-rich Repeat Variant"/>
    <property type="match status" value="2"/>
</dbReference>
<dbReference type="Pfam" id="PF03130">
    <property type="entry name" value="HEAT_PBS"/>
    <property type="match status" value="1"/>
</dbReference>
<organism evidence="1 2">
    <name type="scientific">Tectimicrobiota bacterium</name>
    <dbReference type="NCBI Taxonomy" id="2528274"/>
    <lineage>
        <taxon>Bacteria</taxon>
        <taxon>Pseudomonadati</taxon>
        <taxon>Nitrospinota/Tectimicrobiota group</taxon>
        <taxon>Candidatus Tectimicrobiota</taxon>
    </lineage>
</organism>
<reference evidence="1" key="1">
    <citation type="submission" date="2020-07" db="EMBL/GenBank/DDBJ databases">
        <title>Huge and variable diversity of episymbiotic CPR bacteria and DPANN archaea in groundwater ecosystems.</title>
        <authorList>
            <person name="He C.Y."/>
            <person name="Keren R."/>
            <person name="Whittaker M."/>
            <person name="Farag I.F."/>
            <person name="Doudna J."/>
            <person name="Cate J.H.D."/>
            <person name="Banfield J.F."/>
        </authorList>
    </citation>
    <scope>NUCLEOTIDE SEQUENCE</scope>
    <source>
        <strain evidence="1">NC_groundwater_717_Ag_S-0.2um_59_8</strain>
    </source>
</reference>
<dbReference type="Proteomes" id="UP000741360">
    <property type="component" value="Unassembled WGS sequence"/>
</dbReference>
<dbReference type="Pfam" id="PF13646">
    <property type="entry name" value="HEAT_2"/>
    <property type="match status" value="1"/>
</dbReference>
<sequence length="240" mass="26278">MSRYVIGCCLFLAISFAGCESQADTIAREIGNLGHTDAAVRAQAAKYLGSVKATQAIPALIRALNDRAEVEMRGPVKLLRGGYPKVYVQNVVAIALYDIGPTTVEPLFAELQRSRSSWLKRGIILSLCYIINKPCHDTRIRSLILDSVRSQNSDVRVVSANRLGAAWLGAQSSQERESIINTLKSALTDSDWYVRSHAVESAEIIGSSDAVSLLKTRLSDEQDSVVKSKIESSLKKLQKK</sequence>
<accession>A0A932GRF1</accession>
<protein>
    <submittedName>
        <fullName evidence="1">HEAT repeat domain-containing protein</fullName>
    </submittedName>
</protein>
<dbReference type="EMBL" id="JACPSX010000235">
    <property type="protein sequence ID" value="MBI3015781.1"/>
    <property type="molecule type" value="Genomic_DNA"/>
</dbReference>
<evidence type="ECO:0000313" key="2">
    <source>
        <dbReference type="Proteomes" id="UP000741360"/>
    </source>
</evidence>
<dbReference type="PROSITE" id="PS51257">
    <property type="entry name" value="PROKAR_LIPOPROTEIN"/>
    <property type="match status" value="1"/>
</dbReference>
<dbReference type="InterPro" id="IPR004155">
    <property type="entry name" value="PBS_lyase_HEAT"/>
</dbReference>
<evidence type="ECO:0000313" key="1">
    <source>
        <dbReference type="EMBL" id="MBI3015781.1"/>
    </source>
</evidence>
<dbReference type="InterPro" id="IPR016024">
    <property type="entry name" value="ARM-type_fold"/>
</dbReference>
<dbReference type="AlphaFoldDB" id="A0A932GRF1"/>
<name>A0A932GRF1_UNCTE</name>
<comment type="caution">
    <text evidence="1">The sequence shown here is derived from an EMBL/GenBank/DDBJ whole genome shotgun (WGS) entry which is preliminary data.</text>
</comment>
<proteinExistence type="predicted"/>
<dbReference type="SMART" id="SM00567">
    <property type="entry name" value="EZ_HEAT"/>
    <property type="match status" value="2"/>
</dbReference>
<dbReference type="InterPro" id="IPR011989">
    <property type="entry name" value="ARM-like"/>
</dbReference>
<gene>
    <name evidence="1" type="ORF">HYY65_12165</name>
</gene>